<evidence type="ECO:0000256" key="4">
    <source>
        <dbReference type="ARBA" id="ARBA00023002"/>
    </source>
</evidence>
<sequence>MIEGIRCGRLSEQLRSFALPKIADALLPERDKLFRYLGVQTIYDRYLLHVDGRRIETPQYFWMRVAMGLALREDEDQRTDRAIEFYQLLSSFRFTSATPTLFNSGTQHPQLSSCYLTTVQDDLAHIFKSIGDNAMLSKWAGGLGNDWTSVRATGSLIKGTNGTSQGVIPFLKIVNDAAVAVNQGGKRKGAVCAYLEPWHLDFEEFLDLRKNTGDDRRRTHDMHTAAWIPDLFMERVRENGTWTLFSPDEASDLHDTYGRRFRERYEHYEKMAAAGKMKQHRQVSATELWRKLLTRTFETGHPWVTFKDPSNIRSPQDHVGVVHSSNLCTEILLNTSEDETAVCNLGSVNLAAHIVDGRLDHGLLKATITTAMRMLDNVIDINFYPTAEARNANLRHRPVGLGMMGYQDALHRLQIAIASDEAVEFADRSMEAISYFALLASSQLAAERGRYESYDGSKWDRGLLPIDTIELLQQERDTAVDVDRSTTMDWQVVRDAIAKNGMRNSNCLAIAPTATISTIIGVTQSIEPTYKLLYAKSNLSGEFTQINEPLVDALTEQGLWDAAMLDALKYHDGSLADIQRIPEEIKQLFATAMEIEPKWLIEAASRRQKWIDQGQSLNLYLAKPSGKSIDAMYHLAWQRGLKTTYYLRSLAATQVEKSTVDVNRHGIQPRWMKSASQSGQIRVDRMATTAAAPTCSIDDPDCEACQ</sequence>
<dbReference type="UniPathway" id="UPA00326"/>
<evidence type="ECO:0000256" key="5">
    <source>
        <dbReference type="ARBA" id="ARBA00023116"/>
    </source>
</evidence>
<dbReference type="FunFam" id="3.20.70.20:FF:000009">
    <property type="entry name" value="Ribonucleoside-diphosphate reductase"/>
    <property type="match status" value="1"/>
</dbReference>
<dbReference type="SUPFAM" id="SSF51998">
    <property type="entry name" value="PFL-like glycyl radical enzymes"/>
    <property type="match status" value="1"/>
</dbReference>
<keyword evidence="4 8" id="KW-0560">Oxidoreductase</keyword>
<dbReference type="PANTHER" id="PTHR11573">
    <property type="entry name" value="RIBONUCLEOSIDE-DIPHOSPHATE REDUCTASE LARGE CHAIN"/>
    <property type="match status" value="1"/>
</dbReference>
<evidence type="ECO:0000313" key="10">
    <source>
        <dbReference type="EMBL" id="EMI16723.1"/>
    </source>
</evidence>
<dbReference type="PATRIC" id="fig|1265738.3.peg.6337"/>
<evidence type="ECO:0000313" key="11">
    <source>
        <dbReference type="Proteomes" id="UP000011991"/>
    </source>
</evidence>
<accession>M5RB61</accession>
<dbReference type="AlphaFoldDB" id="M5RB61"/>
<evidence type="ECO:0000256" key="7">
    <source>
        <dbReference type="ARBA" id="ARBA00047754"/>
    </source>
</evidence>
<comment type="catalytic activity">
    <reaction evidence="7 8">
        <text>a 2'-deoxyribonucleoside 5'-diphosphate + [thioredoxin]-disulfide + H2O = a ribonucleoside 5'-diphosphate + [thioredoxin]-dithiol</text>
        <dbReference type="Rhea" id="RHEA:23252"/>
        <dbReference type="Rhea" id="RHEA-COMP:10698"/>
        <dbReference type="Rhea" id="RHEA-COMP:10700"/>
        <dbReference type="ChEBI" id="CHEBI:15377"/>
        <dbReference type="ChEBI" id="CHEBI:29950"/>
        <dbReference type="ChEBI" id="CHEBI:50058"/>
        <dbReference type="ChEBI" id="CHEBI:57930"/>
        <dbReference type="ChEBI" id="CHEBI:73316"/>
        <dbReference type="EC" id="1.17.4.1"/>
    </reaction>
</comment>
<dbReference type="InterPro" id="IPR013509">
    <property type="entry name" value="RNR_lsu_N"/>
</dbReference>
<keyword evidence="2" id="KW-0547">Nucleotide-binding</keyword>
<dbReference type="PROSITE" id="PS00089">
    <property type="entry name" value="RIBORED_LARGE"/>
    <property type="match status" value="1"/>
</dbReference>
<dbReference type="EC" id="1.17.4.1" evidence="8"/>
<dbReference type="InterPro" id="IPR039718">
    <property type="entry name" value="Rrm1"/>
</dbReference>
<dbReference type="InterPro" id="IPR008926">
    <property type="entry name" value="RNR_R1-su_N"/>
</dbReference>
<dbReference type="GO" id="GO:0004748">
    <property type="term" value="F:ribonucleoside-diphosphate reductase activity, thioredoxin disulfide as acceptor"/>
    <property type="evidence" value="ECO:0007669"/>
    <property type="project" value="UniProtKB-EC"/>
</dbReference>
<dbReference type="Pfam" id="PF00317">
    <property type="entry name" value="Ribonuc_red_lgN"/>
    <property type="match status" value="1"/>
</dbReference>
<gene>
    <name evidence="10" type="ORF">RMSM_06358</name>
</gene>
<proteinExistence type="inferred from homology"/>
<dbReference type="GO" id="GO:0009263">
    <property type="term" value="P:deoxyribonucleotide biosynthetic process"/>
    <property type="evidence" value="ECO:0007669"/>
    <property type="project" value="UniProtKB-KW"/>
</dbReference>
<keyword evidence="3" id="KW-0067">ATP-binding</keyword>
<evidence type="ECO:0000256" key="2">
    <source>
        <dbReference type="ARBA" id="ARBA00022741"/>
    </source>
</evidence>
<comment type="function">
    <text evidence="6 8">Provides the precursors necessary for DNA synthesis. Catalyzes the biosynthesis of deoxyribonucleotides from the corresponding ribonucleotides.</text>
</comment>
<evidence type="ECO:0000256" key="3">
    <source>
        <dbReference type="ARBA" id="ARBA00022840"/>
    </source>
</evidence>
<organism evidence="10 11">
    <name type="scientific">Rhodopirellula maiorica SM1</name>
    <dbReference type="NCBI Taxonomy" id="1265738"/>
    <lineage>
        <taxon>Bacteria</taxon>
        <taxon>Pseudomonadati</taxon>
        <taxon>Planctomycetota</taxon>
        <taxon>Planctomycetia</taxon>
        <taxon>Pirellulales</taxon>
        <taxon>Pirellulaceae</taxon>
        <taxon>Novipirellula</taxon>
    </lineage>
</organism>
<dbReference type="InterPro" id="IPR000788">
    <property type="entry name" value="RNR_lg_C"/>
</dbReference>
<dbReference type="GO" id="GO:0005971">
    <property type="term" value="C:ribonucleoside-diphosphate reductase complex"/>
    <property type="evidence" value="ECO:0007669"/>
    <property type="project" value="TreeGrafter"/>
</dbReference>
<evidence type="ECO:0000256" key="1">
    <source>
        <dbReference type="ARBA" id="ARBA00010406"/>
    </source>
</evidence>
<dbReference type="Pfam" id="PF02867">
    <property type="entry name" value="Ribonuc_red_lgC"/>
    <property type="match status" value="1"/>
</dbReference>
<feature type="domain" description="Ribonucleotide reductase large subunit" evidence="9">
    <location>
        <begin position="490"/>
        <end position="512"/>
    </location>
</feature>
<dbReference type="SUPFAM" id="SSF48168">
    <property type="entry name" value="R1 subunit of ribonucleotide reductase, N-terminal domain"/>
    <property type="match status" value="1"/>
</dbReference>
<keyword evidence="5 8" id="KW-0215">Deoxyribonucleotide synthesis</keyword>
<comment type="similarity">
    <text evidence="1 8">Belongs to the ribonucleoside diphosphate reductase large chain family.</text>
</comment>
<dbReference type="Proteomes" id="UP000011991">
    <property type="component" value="Unassembled WGS sequence"/>
</dbReference>
<comment type="caution">
    <text evidence="10">The sequence shown here is derived from an EMBL/GenBank/DDBJ whole genome shotgun (WGS) entry which is preliminary data.</text>
</comment>
<dbReference type="Gene3D" id="3.20.70.20">
    <property type="match status" value="1"/>
</dbReference>
<evidence type="ECO:0000256" key="6">
    <source>
        <dbReference type="ARBA" id="ARBA00024942"/>
    </source>
</evidence>
<dbReference type="GO" id="GO:0005524">
    <property type="term" value="F:ATP binding"/>
    <property type="evidence" value="ECO:0007669"/>
    <property type="project" value="UniProtKB-KW"/>
</dbReference>
<keyword evidence="11" id="KW-1185">Reference proteome</keyword>
<dbReference type="NCBIfam" id="NF005544">
    <property type="entry name" value="PRK07207.1"/>
    <property type="match status" value="1"/>
</dbReference>
<protein>
    <recommendedName>
        <fullName evidence="8">Ribonucleoside-diphosphate reductase</fullName>
        <ecNumber evidence="8">1.17.4.1</ecNumber>
    </recommendedName>
</protein>
<dbReference type="EMBL" id="ANOG01000922">
    <property type="protein sequence ID" value="EMI16723.1"/>
    <property type="molecule type" value="Genomic_DNA"/>
</dbReference>
<reference evidence="10 11" key="1">
    <citation type="journal article" date="2013" name="Mar. Genomics">
        <title>Expression of sulfatases in Rhodopirellula baltica and the diversity of sulfatases in the genus Rhodopirellula.</title>
        <authorList>
            <person name="Wegner C.E."/>
            <person name="Richter-Heitmann T."/>
            <person name="Klindworth A."/>
            <person name="Klockow C."/>
            <person name="Richter M."/>
            <person name="Achstetter T."/>
            <person name="Glockner F.O."/>
            <person name="Harder J."/>
        </authorList>
    </citation>
    <scope>NUCLEOTIDE SEQUENCE [LARGE SCALE GENOMIC DNA]</scope>
    <source>
        <strain evidence="10 11">SM1</strain>
    </source>
</reference>
<evidence type="ECO:0000259" key="9">
    <source>
        <dbReference type="PROSITE" id="PS00089"/>
    </source>
</evidence>
<dbReference type="CDD" id="cd01679">
    <property type="entry name" value="RNR_I"/>
    <property type="match status" value="1"/>
</dbReference>
<dbReference type="PRINTS" id="PR01183">
    <property type="entry name" value="RIBORDTASEM1"/>
</dbReference>
<dbReference type="InterPro" id="IPR013346">
    <property type="entry name" value="NrdE_NrdA_C"/>
</dbReference>
<evidence type="ECO:0000256" key="8">
    <source>
        <dbReference type="RuleBase" id="RU003410"/>
    </source>
</evidence>
<dbReference type="PANTHER" id="PTHR11573:SF6">
    <property type="entry name" value="RIBONUCLEOSIDE-DIPHOSPHATE REDUCTASE LARGE SUBUNIT"/>
    <property type="match status" value="1"/>
</dbReference>
<name>M5RB61_9BACT</name>
<dbReference type="NCBIfam" id="TIGR02506">
    <property type="entry name" value="NrdE_NrdA"/>
    <property type="match status" value="1"/>
</dbReference>